<dbReference type="SUPFAM" id="SSF54001">
    <property type="entry name" value="Cysteine proteinases"/>
    <property type="match status" value="1"/>
</dbReference>
<evidence type="ECO:0000259" key="4">
    <source>
        <dbReference type="PROSITE" id="PS50235"/>
    </source>
</evidence>
<dbReference type="PANTHER" id="PTHR21646">
    <property type="entry name" value="UBIQUITIN CARBOXYL-TERMINAL HYDROLASE"/>
    <property type="match status" value="1"/>
</dbReference>
<dbReference type="InterPro" id="IPR001394">
    <property type="entry name" value="Peptidase_C19_UCH"/>
</dbReference>
<dbReference type="InterPro" id="IPR018200">
    <property type="entry name" value="USP_CS"/>
</dbReference>
<evidence type="ECO:0000256" key="1">
    <source>
        <dbReference type="ARBA" id="ARBA00000707"/>
    </source>
</evidence>
<feature type="region of interest" description="Disordered" evidence="3">
    <location>
        <begin position="64"/>
        <end position="88"/>
    </location>
</feature>
<accession>A0A7R9JZJ4</accession>
<proteinExistence type="predicted"/>
<dbReference type="GO" id="GO:0016579">
    <property type="term" value="P:protein deubiquitination"/>
    <property type="evidence" value="ECO:0007669"/>
    <property type="project" value="InterPro"/>
</dbReference>
<name>A0A7R9JZJ4_TIMGE</name>
<dbReference type="InterPro" id="IPR028889">
    <property type="entry name" value="USP"/>
</dbReference>
<dbReference type="EMBL" id="OE841406">
    <property type="protein sequence ID" value="CAD7595555.1"/>
    <property type="molecule type" value="Genomic_DNA"/>
</dbReference>
<dbReference type="AlphaFoldDB" id="A0A7R9JZJ4"/>
<evidence type="ECO:0000256" key="3">
    <source>
        <dbReference type="SAM" id="MobiDB-lite"/>
    </source>
</evidence>
<evidence type="ECO:0000313" key="5">
    <source>
        <dbReference type="EMBL" id="CAD7595555.1"/>
    </source>
</evidence>
<dbReference type="GO" id="GO:0005794">
    <property type="term" value="C:Golgi apparatus"/>
    <property type="evidence" value="ECO:0007669"/>
    <property type="project" value="TreeGrafter"/>
</dbReference>
<dbReference type="PROSITE" id="PS50235">
    <property type="entry name" value="USP_3"/>
    <property type="match status" value="1"/>
</dbReference>
<comment type="catalytic activity">
    <reaction evidence="1">
        <text>Thiol-dependent hydrolysis of ester, thioester, amide, peptide and isopeptide bonds formed by the C-terminal Gly of ubiquitin (a 76-residue protein attached to proteins as an intracellular targeting signal).</text>
        <dbReference type="EC" id="3.4.19.12"/>
    </reaction>
</comment>
<dbReference type="GO" id="GO:0004843">
    <property type="term" value="F:cysteine-type deubiquitinase activity"/>
    <property type="evidence" value="ECO:0007669"/>
    <property type="project" value="UniProtKB-EC"/>
</dbReference>
<sequence>MQPKLFTENSEVEEDIQDQVDVKTKEPSRPDNSEIKTASTSKESESEIEIETQCNDDHLLKQRSEEDEDCPEDLTNTNADDSNTTKITDHRDKSYATCDELMEVIKGCLTVPPASDDKFTSIVKTWAVKLRDLPQDQVSGGDLETQCYYPSHLTPAHTVHDDSLGYEFPFILKAVSKDGTQCAWCPFYKFCRGCRIQCSDAEFNFSCSHLAVDWDPTALHLRYQTSQERVFIEHESVALTRQQQSEPINLDYCLEAFTKEEHLGEDEKYYCSKCREHQVANKKLQIWRLPPILIVHLKRFQFVNGKWVKSQKIVNFPFDDFDPTAYLASVPKHTVVRHQELKLTGDINLMDKVDHQHPVPLNGSEEAISLAIARKNVECSLVEIVPSREVLNCETRERLESTSLVRTPVTDGALQDFHQHRIIEKNDPFSLKYRLYAIVCHSGILGGGHYVSYACNPNGKWYCYNDSSCKEINMVHIDTSSAYMLFYEREGLDHQQYMPSIAGKTADTRDLDDEFDSDLKKLCCLMIGRSGEPSVKHVFELFEEEFHKKNNHKANSINLIIANPPLPAHLAGSQLARPCSKLCGFGPDQSTVYRLHLTWFPLGFNPTSTRLLRCWGTPLSGEIRIE</sequence>
<dbReference type="Gene3D" id="3.90.70.10">
    <property type="entry name" value="Cysteine proteinases"/>
    <property type="match status" value="1"/>
</dbReference>
<feature type="compositionally biased region" description="Basic and acidic residues" evidence="3">
    <location>
        <begin position="20"/>
        <end position="34"/>
    </location>
</feature>
<feature type="region of interest" description="Disordered" evidence="3">
    <location>
        <begin position="1"/>
        <end position="50"/>
    </location>
</feature>
<dbReference type="PROSITE" id="PS00973">
    <property type="entry name" value="USP_2"/>
    <property type="match status" value="1"/>
</dbReference>
<evidence type="ECO:0000256" key="2">
    <source>
        <dbReference type="ARBA" id="ARBA00012759"/>
    </source>
</evidence>
<feature type="domain" description="USP" evidence="4">
    <location>
        <begin position="1"/>
        <end position="490"/>
    </location>
</feature>
<dbReference type="InterPro" id="IPR050185">
    <property type="entry name" value="Ub_carboxyl-term_hydrolase"/>
</dbReference>
<organism evidence="5">
    <name type="scientific">Timema genevievae</name>
    <name type="common">Walking stick</name>
    <dbReference type="NCBI Taxonomy" id="629358"/>
    <lineage>
        <taxon>Eukaryota</taxon>
        <taxon>Metazoa</taxon>
        <taxon>Ecdysozoa</taxon>
        <taxon>Arthropoda</taxon>
        <taxon>Hexapoda</taxon>
        <taxon>Insecta</taxon>
        <taxon>Pterygota</taxon>
        <taxon>Neoptera</taxon>
        <taxon>Polyneoptera</taxon>
        <taxon>Phasmatodea</taxon>
        <taxon>Timematodea</taxon>
        <taxon>Timematoidea</taxon>
        <taxon>Timematidae</taxon>
        <taxon>Timema</taxon>
    </lineage>
</organism>
<protein>
    <recommendedName>
        <fullName evidence="2">ubiquitinyl hydrolase 1</fullName>
        <ecNumber evidence="2">3.4.19.12</ecNumber>
    </recommendedName>
</protein>
<dbReference type="EC" id="3.4.19.12" evidence="2"/>
<dbReference type="PANTHER" id="PTHR21646:SF76">
    <property type="entry name" value="UBIQUITIN CARBOXYL-TERMINAL HYDROLASE 32"/>
    <property type="match status" value="1"/>
</dbReference>
<reference evidence="5" key="1">
    <citation type="submission" date="2020-11" db="EMBL/GenBank/DDBJ databases">
        <authorList>
            <person name="Tran Van P."/>
        </authorList>
    </citation>
    <scope>NUCLEOTIDE SEQUENCE</scope>
</reference>
<gene>
    <name evidence="5" type="ORF">TGEB3V08_LOCUS6092</name>
</gene>
<feature type="compositionally biased region" description="Polar residues" evidence="3">
    <location>
        <begin position="74"/>
        <end position="86"/>
    </location>
</feature>
<dbReference type="Pfam" id="PF00443">
    <property type="entry name" value="UCH"/>
    <property type="match status" value="1"/>
</dbReference>
<dbReference type="InterPro" id="IPR038765">
    <property type="entry name" value="Papain-like_cys_pep_sf"/>
</dbReference>